<dbReference type="WBParaSite" id="Pan_g23091.t1">
    <property type="protein sequence ID" value="Pan_g23091.t1"/>
    <property type="gene ID" value="Pan_g23091"/>
</dbReference>
<accession>A0A7E4VQX9</accession>
<evidence type="ECO:0000313" key="2">
    <source>
        <dbReference type="WBParaSite" id="Pan_g23091.t1"/>
    </source>
</evidence>
<proteinExistence type="predicted"/>
<sequence>MPYPIAKLSYGLRCRLAELATLSERYNLQIAAGCKDICPPRLQILKAVSLLTITRKGNSLVIQLNEDPEEPFDNSLLYRCNKEMVFNSLNETDLTIEVITLRPIYLKISACHTTPAFIQKTANLIRANVASLQIDWPSSENPIPICLSTLFTSFSNTEWLNLANVIPITWMPNFESHQTTRLIMHLANVDVIRELDFPTFFKKQPNGFCMLLNYSPLPYDSIEEVNKIVDRYFLPSTMEDSHFVTFYDYCFHHYVLKNPK</sequence>
<reference evidence="2" key="2">
    <citation type="submission" date="2020-10" db="UniProtKB">
        <authorList>
            <consortium name="WormBaseParasite"/>
        </authorList>
    </citation>
    <scope>IDENTIFICATION</scope>
</reference>
<name>A0A7E4VQX9_PANRE</name>
<evidence type="ECO:0000313" key="1">
    <source>
        <dbReference type="Proteomes" id="UP000492821"/>
    </source>
</evidence>
<reference evidence="1" key="1">
    <citation type="journal article" date="2013" name="Genetics">
        <title>The draft genome and transcriptome of Panagrellus redivivus are shaped by the harsh demands of a free-living lifestyle.</title>
        <authorList>
            <person name="Srinivasan J."/>
            <person name="Dillman A.R."/>
            <person name="Macchietto M.G."/>
            <person name="Heikkinen L."/>
            <person name="Lakso M."/>
            <person name="Fracchia K.M."/>
            <person name="Antoshechkin I."/>
            <person name="Mortazavi A."/>
            <person name="Wong G."/>
            <person name="Sternberg P.W."/>
        </authorList>
    </citation>
    <scope>NUCLEOTIDE SEQUENCE [LARGE SCALE GENOMIC DNA]</scope>
    <source>
        <strain evidence="1">MT8872</strain>
    </source>
</reference>
<dbReference type="AlphaFoldDB" id="A0A7E4VQX9"/>
<protein>
    <submittedName>
        <fullName evidence="2">F-box domain-containing protein</fullName>
    </submittedName>
</protein>
<organism evidence="1 2">
    <name type="scientific">Panagrellus redivivus</name>
    <name type="common">Microworm</name>
    <dbReference type="NCBI Taxonomy" id="6233"/>
    <lineage>
        <taxon>Eukaryota</taxon>
        <taxon>Metazoa</taxon>
        <taxon>Ecdysozoa</taxon>
        <taxon>Nematoda</taxon>
        <taxon>Chromadorea</taxon>
        <taxon>Rhabditida</taxon>
        <taxon>Tylenchina</taxon>
        <taxon>Panagrolaimomorpha</taxon>
        <taxon>Panagrolaimoidea</taxon>
        <taxon>Panagrolaimidae</taxon>
        <taxon>Panagrellus</taxon>
    </lineage>
</organism>
<keyword evidence="1" id="KW-1185">Reference proteome</keyword>
<dbReference type="Proteomes" id="UP000492821">
    <property type="component" value="Unassembled WGS sequence"/>
</dbReference>